<protein>
    <submittedName>
        <fullName evidence="1">Uncharacterized protein</fullName>
    </submittedName>
</protein>
<organism evidence="1 2">
    <name type="scientific">Parasponia andersonii</name>
    <name type="common">Sponia andersonii</name>
    <dbReference type="NCBI Taxonomy" id="3476"/>
    <lineage>
        <taxon>Eukaryota</taxon>
        <taxon>Viridiplantae</taxon>
        <taxon>Streptophyta</taxon>
        <taxon>Embryophyta</taxon>
        <taxon>Tracheophyta</taxon>
        <taxon>Spermatophyta</taxon>
        <taxon>Magnoliopsida</taxon>
        <taxon>eudicotyledons</taxon>
        <taxon>Gunneridae</taxon>
        <taxon>Pentapetalae</taxon>
        <taxon>rosids</taxon>
        <taxon>fabids</taxon>
        <taxon>Rosales</taxon>
        <taxon>Cannabaceae</taxon>
        <taxon>Parasponia</taxon>
    </lineage>
</organism>
<dbReference type="Proteomes" id="UP000237105">
    <property type="component" value="Unassembled WGS sequence"/>
</dbReference>
<evidence type="ECO:0000313" key="1">
    <source>
        <dbReference type="EMBL" id="PON78730.1"/>
    </source>
</evidence>
<evidence type="ECO:0000313" key="2">
    <source>
        <dbReference type="Proteomes" id="UP000237105"/>
    </source>
</evidence>
<comment type="caution">
    <text evidence="1">The sequence shown here is derived from an EMBL/GenBank/DDBJ whole genome shotgun (WGS) entry which is preliminary data.</text>
</comment>
<dbReference type="AlphaFoldDB" id="A0A2P5DZN7"/>
<proteinExistence type="predicted"/>
<sequence>MLAVLTDLPCQKRILEIESISYLFQTYYYYISNRRARRDEHTATRISSIGVRTCQNESLKVCCHKLSQLTELSRVRVI</sequence>
<name>A0A2P5DZN7_PARAD</name>
<accession>A0A2P5DZN7</accession>
<keyword evidence="2" id="KW-1185">Reference proteome</keyword>
<dbReference type="EMBL" id="JXTB01000007">
    <property type="protein sequence ID" value="PON78730.1"/>
    <property type="molecule type" value="Genomic_DNA"/>
</dbReference>
<gene>
    <name evidence="1" type="ORF">PanWU01x14_016290</name>
</gene>
<reference evidence="2" key="1">
    <citation type="submission" date="2016-06" db="EMBL/GenBank/DDBJ databases">
        <title>Parallel loss of symbiosis genes in relatives of nitrogen-fixing non-legume Parasponia.</title>
        <authorList>
            <person name="Van Velzen R."/>
            <person name="Holmer R."/>
            <person name="Bu F."/>
            <person name="Rutten L."/>
            <person name="Van Zeijl A."/>
            <person name="Liu W."/>
            <person name="Santuari L."/>
            <person name="Cao Q."/>
            <person name="Sharma T."/>
            <person name="Shen D."/>
            <person name="Roswanjaya Y."/>
            <person name="Wardhani T."/>
            <person name="Kalhor M.S."/>
            <person name="Jansen J."/>
            <person name="Van den Hoogen J."/>
            <person name="Gungor B."/>
            <person name="Hartog M."/>
            <person name="Hontelez J."/>
            <person name="Verver J."/>
            <person name="Yang W.-C."/>
            <person name="Schijlen E."/>
            <person name="Repin R."/>
            <person name="Schilthuizen M."/>
            <person name="Schranz E."/>
            <person name="Heidstra R."/>
            <person name="Miyata K."/>
            <person name="Fedorova E."/>
            <person name="Kohlen W."/>
            <person name="Bisseling T."/>
            <person name="Smit S."/>
            <person name="Geurts R."/>
        </authorList>
    </citation>
    <scope>NUCLEOTIDE SEQUENCE [LARGE SCALE GENOMIC DNA]</scope>
    <source>
        <strain evidence="2">cv. WU1-14</strain>
    </source>
</reference>